<dbReference type="EMBL" id="LRDB01000003">
    <property type="protein sequence ID" value="KYG82482.1"/>
    <property type="molecule type" value="Genomic_DNA"/>
</dbReference>
<comment type="caution">
    <text evidence="6">The sequence shown here is derived from an EMBL/GenBank/DDBJ whole genome shotgun (WGS) entry which is preliminary data.</text>
</comment>
<feature type="domain" description="Cyclic nucleotide-binding" evidence="4">
    <location>
        <begin position="36"/>
        <end position="118"/>
    </location>
</feature>
<evidence type="ECO:0000256" key="2">
    <source>
        <dbReference type="ARBA" id="ARBA00023125"/>
    </source>
</evidence>
<name>A0A150XV30_9BACT</name>
<dbReference type="CDD" id="cd00038">
    <property type="entry name" value="CAP_ED"/>
    <property type="match status" value="1"/>
</dbReference>
<dbReference type="PROSITE" id="PS50042">
    <property type="entry name" value="CNMP_BINDING_3"/>
    <property type="match status" value="1"/>
</dbReference>
<reference evidence="6 7" key="1">
    <citation type="submission" date="2016-01" db="EMBL/GenBank/DDBJ databases">
        <title>Genome sequencing of Roseivirga echinicomitans KMM 6058.</title>
        <authorList>
            <person name="Selvaratnam C."/>
            <person name="Thevarajoo S."/>
            <person name="Goh K.M."/>
            <person name="Ee R."/>
            <person name="Chan K.-G."/>
            <person name="Chong C.S."/>
        </authorList>
    </citation>
    <scope>NUCLEOTIDE SEQUENCE [LARGE SCALE GENOMIC DNA]</scope>
    <source>
        <strain evidence="6 7">KMM 6058</strain>
    </source>
</reference>
<dbReference type="SMART" id="SM00100">
    <property type="entry name" value="cNMP"/>
    <property type="match status" value="1"/>
</dbReference>
<dbReference type="GO" id="GO:0005829">
    <property type="term" value="C:cytosol"/>
    <property type="evidence" value="ECO:0007669"/>
    <property type="project" value="TreeGrafter"/>
</dbReference>
<evidence type="ECO:0000259" key="5">
    <source>
        <dbReference type="PROSITE" id="PS51063"/>
    </source>
</evidence>
<dbReference type="InterPro" id="IPR018490">
    <property type="entry name" value="cNMP-bd_dom_sf"/>
</dbReference>
<dbReference type="InterPro" id="IPR036388">
    <property type="entry name" value="WH-like_DNA-bd_sf"/>
</dbReference>
<evidence type="ECO:0000259" key="4">
    <source>
        <dbReference type="PROSITE" id="PS50042"/>
    </source>
</evidence>
<sequence>MYTVELKYSEEPAAPPHFLKLSSNSFEEGDFDENFYQKSQMVFRKGNTPRGLFYIKSGRVKIYKHGSDGKEQILTIAAAGRFLGYTDLLAQRKYTSSAMSIEEAVIVFIPKEDFFKIFKSNEGSDYFTNLLCKDLIEAEKKMVSMAYTPVRGRLAEGLLELVDTYEDHEHKIELSREDLANFIGTAKETVIRLLSEFKSEKLVQIQGKYIQVINPQGLSKVNSLYS</sequence>
<keyword evidence="2" id="KW-0238">DNA-binding</keyword>
<evidence type="ECO:0000256" key="1">
    <source>
        <dbReference type="ARBA" id="ARBA00023015"/>
    </source>
</evidence>
<dbReference type="RefSeq" id="WP_068412488.1">
    <property type="nucleotide sequence ID" value="NZ_LRDB01000003.1"/>
</dbReference>
<evidence type="ECO:0000313" key="6">
    <source>
        <dbReference type="EMBL" id="KYG82482.1"/>
    </source>
</evidence>
<dbReference type="Gene3D" id="1.10.10.10">
    <property type="entry name" value="Winged helix-like DNA-binding domain superfamily/Winged helix DNA-binding domain"/>
    <property type="match status" value="1"/>
</dbReference>
<keyword evidence="1" id="KW-0805">Transcription regulation</keyword>
<dbReference type="GO" id="GO:0003700">
    <property type="term" value="F:DNA-binding transcription factor activity"/>
    <property type="evidence" value="ECO:0007669"/>
    <property type="project" value="TreeGrafter"/>
</dbReference>
<dbReference type="InterPro" id="IPR012318">
    <property type="entry name" value="HTH_CRP"/>
</dbReference>
<dbReference type="InterPro" id="IPR014710">
    <property type="entry name" value="RmlC-like_jellyroll"/>
</dbReference>
<evidence type="ECO:0000256" key="3">
    <source>
        <dbReference type="ARBA" id="ARBA00023163"/>
    </source>
</evidence>
<dbReference type="STRING" id="296218.AWN68_14605"/>
<dbReference type="Gene3D" id="2.60.120.10">
    <property type="entry name" value="Jelly Rolls"/>
    <property type="match status" value="1"/>
</dbReference>
<dbReference type="AlphaFoldDB" id="A0A150XV30"/>
<proteinExistence type="predicted"/>
<dbReference type="SMART" id="SM00419">
    <property type="entry name" value="HTH_CRP"/>
    <property type="match status" value="1"/>
</dbReference>
<dbReference type="InterPro" id="IPR036390">
    <property type="entry name" value="WH_DNA-bd_sf"/>
</dbReference>
<accession>A0A150XV30</accession>
<dbReference type="InterPro" id="IPR050397">
    <property type="entry name" value="Env_Response_Regulators"/>
</dbReference>
<dbReference type="Pfam" id="PF13545">
    <property type="entry name" value="HTH_Crp_2"/>
    <property type="match status" value="1"/>
</dbReference>
<dbReference type="GO" id="GO:0003677">
    <property type="term" value="F:DNA binding"/>
    <property type="evidence" value="ECO:0007669"/>
    <property type="project" value="UniProtKB-KW"/>
</dbReference>
<dbReference type="OrthoDB" id="9127033at2"/>
<dbReference type="SUPFAM" id="SSF51206">
    <property type="entry name" value="cAMP-binding domain-like"/>
    <property type="match status" value="1"/>
</dbReference>
<dbReference type="Pfam" id="PF00027">
    <property type="entry name" value="cNMP_binding"/>
    <property type="match status" value="1"/>
</dbReference>
<gene>
    <name evidence="6" type="ORF">AWN68_14605</name>
</gene>
<organism evidence="6 7">
    <name type="scientific">Roseivirga echinicomitans</name>
    <dbReference type="NCBI Taxonomy" id="296218"/>
    <lineage>
        <taxon>Bacteria</taxon>
        <taxon>Pseudomonadati</taxon>
        <taxon>Bacteroidota</taxon>
        <taxon>Cytophagia</taxon>
        <taxon>Cytophagales</taxon>
        <taxon>Roseivirgaceae</taxon>
        <taxon>Roseivirga</taxon>
    </lineage>
</organism>
<dbReference type="PRINTS" id="PR00034">
    <property type="entry name" value="HTHCRP"/>
</dbReference>
<dbReference type="PANTHER" id="PTHR24567">
    <property type="entry name" value="CRP FAMILY TRANSCRIPTIONAL REGULATORY PROTEIN"/>
    <property type="match status" value="1"/>
</dbReference>
<dbReference type="CDD" id="cd00092">
    <property type="entry name" value="HTH_CRP"/>
    <property type="match status" value="1"/>
</dbReference>
<dbReference type="PANTHER" id="PTHR24567:SF74">
    <property type="entry name" value="HTH-TYPE TRANSCRIPTIONAL REGULATOR ARCR"/>
    <property type="match status" value="1"/>
</dbReference>
<evidence type="ECO:0000313" key="7">
    <source>
        <dbReference type="Proteomes" id="UP000075615"/>
    </source>
</evidence>
<evidence type="ECO:0008006" key="8">
    <source>
        <dbReference type="Google" id="ProtNLM"/>
    </source>
</evidence>
<keyword evidence="3" id="KW-0804">Transcription</keyword>
<feature type="domain" description="HTH crp-type" evidence="5">
    <location>
        <begin position="148"/>
        <end position="216"/>
    </location>
</feature>
<dbReference type="InterPro" id="IPR000595">
    <property type="entry name" value="cNMP-bd_dom"/>
</dbReference>
<keyword evidence="7" id="KW-1185">Reference proteome</keyword>
<dbReference type="PROSITE" id="PS51063">
    <property type="entry name" value="HTH_CRP_2"/>
    <property type="match status" value="1"/>
</dbReference>
<protein>
    <recommendedName>
        <fullName evidence="8">Crp/Fnr family transcriptional regulator</fullName>
    </recommendedName>
</protein>
<dbReference type="Proteomes" id="UP000075615">
    <property type="component" value="Unassembled WGS sequence"/>
</dbReference>
<dbReference type="SUPFAM" id="SSF46785">
    <property type="entry name" value="Winged helix' DNA-binding domain"/>
    <property type="match status" value="1"/>
</dbReference>